<sequence>MNLEQRVLGLLRRARGAHPGETGLDDALAGVGEPLTIAITGGPGAATVREILTDQSFHIGPATTADAVLHLFPHTPDVHIPAQARDQSVIGVLTHADEIGGGRLDALTSARRIARRYTADPRLRGVCQTVVPVAGLLARTALTLTPSELDRLTDLASRPRADIDAQLLSVDRIRSTAPDLLDRFGLFGIRLGVTLVRQGFADRDALAAELVTRSGLADLRTQIGTRFCERSHVLKARSALAFLDDFLRRAGDRVLRAEVERLTAGAHEFVEVRTLDAVRANQIPLPSDVAGEVERLLGGDGATITSRLGVRGDPGKLRAAALRALRQWRVRAENPVAGRQFVETAQVVVRTCEGMVARLT</sequence>
<evidence type="ECO:0000313" key="2">
    <source>
        <dbReference type="Proteomes" id="UP000063699"/>
    </source>
</evidence>
<evidence type="ECO:0000313" key="1">
    <source>
        <dbReference type="EMBL" id="ALG10278.1"/>
    </source>
</evidence>
<dbReference type="Proteomes" id="UP000063699">
    <property type="component" value="Chromosome"/>
</dbReference>
<dbReference type="KEGG" id="kphy:AOZ06_28310"/>
<reference evidence="1 2" key="1">
    <citation type="submission" date="2015-07" db="EMBL/GenBank/DDBJ databases">
        <title>Genome sequencing of Kibdelosporangium phytohabitans.</title>
        <authorList>
            <person name="Qin S."/>
            <person name="Xing K."/>
        </authorList>
    </citation>
    <scope>NUCLEOTIDE SEQUENCE [LARGE SCALE GENOMIC DNA]</scope>
    <source>
        <strain evidence="1 2">KLBMP1111</strain>
    </source>
</reference>
<dbReference type="AlphaFoldDB" id="A0A0N9I6Q0"/>
<dbReference type="RefSeq" id="WP_054292181.1">
    <property type="nucleotide sequence ID" value="NZ_CP012752.1"/>
</dbReference>
<organism evidence="1 2">
    <name type="scientific">Kibdelosporangium phytohabitans</name>
    <dbReference type="NCBI Taxonomy" id="860235"/>
    <lineage>
        <taxon>Bacteria</taxon>
        <taxon>Bacillati</taxon>
        <taxon>Actinomycetota</taxon>
        <taxon>Actinomycetes</taxon>
        <taxon>Pseudonocardiales</taxon>
        <taxon>Pseudonocardiaceae</taxon>
        <taxon>Kibdelosporangium</taxon>
    </lineage>
</organism>
<accession>A0A0N9I6Q0</accession>
<protein>
    <submittedName>
        <fullName evidence="1">Uncharacterized protein</fullName>
    </submittedName>
</protein>
<gene>
    <name evidence="1" type="ORF">AOZ06_28310</name>
</gene>
<dbReference type="EMBL" id="CP012752">
    <property type="protein sequence ID" value="ALG10278.1"/>
    <property type="molecule type" value="Genomic_DNA"/>
</dbReference>
<keyword evidence="2" id="KW-1185">Reference proteome</keyword>
<proteinExistence type="predicted"/>
<dbReference type="STRING" id="860235.AOZ06_28310"/>
<name>A0A0N9I6Q0_9PSEU</name>
<dbReference type="OrthoDB" id="4379468at2"/>